<dbReference type="EMBL" id="QKWP01000001">
    <property type="protein sequence ID" value="RIB30977.1"/>
    <property type="molecule type" value="Genomic_DNA"/>
</dbReference>
<proteinExistence type="predicted"/>
<dbReference type="AlphaFoldDB" id="A0A397WAU2"/>
<sequence length="566" mass="63986">MAMGSVMGRSKGLIFQMVLGDRVEILELCISSVKKEAILHGIAYKKDLADPFEDKLLEKGDKTSSTSGVLVGEQDTSVSKRRIAMDKSRNREVEESRSDKGLCEESGESVRGSVARDMEKDNKGQFRRIWVCESGRKRMLGTDEEGQKSAINKESTKGYRLVKRKYRQMEQKASLETSTYKDSLCGCVNDRLVDTEQGKSSRLSDESEEHRKLGIGQLSVSRPRGKMVPTNGLEVENELCMSFLRSGALSFDTYSRVQGKGGINFASKGISSIVANVSWGPKSGNEITTDGVNYCPGSVRPERTVQQFSLKTNCGEHRLVDVCLTRAEDLASQVVNRRLVEDSRFGAASSKVPRSCNKKADWPWDPFLIKALRKYHDNPPEKVDLVIWYRDLALVALGFRMKGKLRVKNVEKCLGLVWKKLNNKEQKEFEIALESEATWHLDKEFLAVYHMQCKRKTSNENAIYNKCKELRSNKWLNEALKAATSSTVKFTPHHYYNEPLLKLLKNPNLRQIWASMNNNSNEEFWIKLAQFGLSGAFNGNSTFSELVALILQIKEKKFQDKSLKGL</sequence>
<feature type="region of interest" description="Disordered" evidence="1">
    <location>
        <begin position="62"/>
        <end position="114"/>
    </location>
</feature>
<evidence type="ECO:0000313" key="2">
    <source>
        <dbReference type="EMBL" id="RIB30977.1"/>
    </source>
</evidence>
<evidence type="ECO:0000313" key="3">
    <source>
        <dbReference type="Proteomes" id="UP000266673"/>
    </source>
</evidence>
<gene>
    <name evidence="2" type="ORF">C2G38_2151099</name>
</gene>
<comment type="caution">
    <text evidence="2">The sequence shown here is derived from an EMBL/GenBank/DDBJ whole genome shotgun (WGS) entry which is preliminary data.</text>
</comment>
<evidence type="ECO:0000256" key="1">
    <source>
        <dbReference type="SAM" id="MobiDB-lite"/>
    </source>
</evidence>
<dbReference type="STRING" id="44941.A0A397WAU2"/>
<reference evidence="2 3" key="1">
    <citation type="submission" date="2018-06" db="EMBL/GenBank/DDBJ databases">
        <title>Comparative genomics reveals the genomic features of Rhizophagus irregularis, R. cerebriforme, R. diaphanum and Gigaspora rosea, and their symbiotic lifestyle signature.</title>
        <authorList>
            <person name="Morin E."/>
            <person name="San Clemente H."/>
            <person name="Chen E.C.H."/>
            <person name="De La Providencia I."/>
            <person name="Hainaut M."/>
            <person name="Kuo A."/>
            <person name="Kohler A."/>
            <person name="Murat C."/>
            <person name="Tang N."/>
            <person name="Roy S."/>
            <person name="Loubradou J."/>
            <person name="Henrissat B."/>
            <person name="Grigoriev I.V."/>
            <person name="Corradi N."/>
            <person name="Roux C."/>
            <person name="Martin F.M."/>
        </authorList>
    </citation>
    <scope>NUCLEOTIDE SEQUENCE [LARGE SCALE GENOMIC DNA]</scope>
    <source>
        <strain evidence="2 3">DAOM 194757</strain>
    </source>
</reference>
<keyword evidence="3" id="KW-1185">Reference proteome</keyword>
<feature type="compositionally biased region" description="Basic and acidic residues" evidence="1">
    <location>
        <begin position="83"/>
        <end position="103"/>
    </location>
</feature>
<dbReference type="Proteomes" id="UP000266673">
    <property type="component" value="Unassembled WGS sequence"/>
</dbReference>
<name>A0A397WAU2_9GLOM</name>
<accession>A0A397WAU2</accession>
<protein>
    <submittedName>
        <fullName evidence="2">Uncharacterized protein</fullName>
    </submittedName>
</protein>
<organism evidence="2 3">
    <name type="scientific">Gigaspora rosea</name>
    <dbReference type="NCBI Taxonomy" id="44941"/>
    <lineage>
        <taxon>Eukaryota</taxon>
        <taxon>Fungi</taxon>
        <taxon>Fungi incertae sedis</taxon>
        <taxon>Mucoromycota</taxon>
        <taxon>Glomeromycotina</taxon>
        <taxon>Glomeromycetes</taxon>
        <taxon>Diversisporales</taxon>
        <taxon>Gigasporaceae</taxon>
        <taxon>Gigaspora</taxon>
    </lineage>
</organism>